<dbReference type="EMBL" id="JAQQBZ010000006">
    <property type="protein sequence ID" value="MFM0593808.1"/>
    <property type="molecule type" value="Genomic_DNA"/>
</dbReference>
<accession>A0ABW9D6N7</accession>
<dbReference type="Proteomes" id="UP001629367">
    <property type="component" value="Unassembled WGS sequence"/>
</dbReference>
<proteinExistence type="predicted"/>
<evidence type="ECO:0000313" key="3">
    <source>
        <dbReference type="Proteomes" id="UP001629367"/>
    </source>
</evidence>
<dbReference type="RefSeq" id="WP_408212130.1">
    <property type="nucleotide sequence ID" value="NZ_JAQQBZ010000006.1"/>
</dbReference>
<name>A0ABW9D6N7_9BURK</name>
<reference evidence="2 3" key="1">
    <citation type="journal article" date="2024" name="Chem. Sci.">
        <title>Discovery of megapolipeptins by genome mining of a Burkholderiales bacteria collection.</title>
        <authorList>
            <person name="Paulo B.S."/>
            <person name="Recchia M.J.J."/>
            <person name="Lee S."/>
            <person name="Fergusson C.H."/>
            <person name="Romanowski S.B."/>
            <person name="Hernandez A."/>
            <person name="Krull N."/>
            <person name="Liu D.Y."/>
            <person name="Cavanagh H."/>
            <person name="Bos A."/>
            <person name="Gray C.A."/>
            <person name="Murphy B.T."/>
            <person name="Linington R.G."/>
            <person name="Eustaquio A.S."/>
        </authorList>
    </citation>
    <scope>NUCLEOTIDE SEQUENCE [LARGE SCALE GENOMIC DNA]</scope>
    <source>
        <strain evidence="2 3">RL17-335-BIF-A</strain>
    </source>
</reference>
<evidence type="ECO:0000256" key="1">
    <source>
        <dbReference type="SAM" id="MobiDB-lite"/>
    </source>
</evidence>
<organism evidence="2 3">
    <name type="scientific">Paraburkholderia dilworthii</name>
    <dbReference type="NCBI Taxonomy" id="948106"/>
    <lineage>
        <taxon>Bacteria</taxon>
        <taxon>Pseudomonadati</taxon>
        <taxon>Pseudomonadota</taxon>
        <taxon>Betaproteobacteria</taxon>
        <taxon>Burkholderiales</taxon>
        <taxon>Burkholderiaceae</taxon>
        <taxon>Paraburkholderia</taxon>
    </lineage>
</organism>
<feature type="non-terminal residue" evidence="2">
    <location>
        <position position="63"/>
    </location>
</feature>
<feature type="region of interest" description="Disordered" evidence="1">
    <location>
        <begin position="1"/>
        <end position="63"/>
    </location>
</feature>
<protein>
    <submittedName>
        <fullName evidence="2">Uncharacterized protein</fullName>
    </submittedName>
</protein>
<gene>
    <name evidence="2" type="ORF">PQQ68_12330</name>
</gene>
<evidence type="ECO:0000313" key="2">
    <source>
        <dbReference type="EMBL" id="MFM0593808.1"/>
    </source>
</evidence>
<comment type="caution">
    <text evidence="2">The sequence shown here is derived from an EMBL/GenBank/DDBJ whole genome shotgun (WGS) entry which is preliminary data.</text>
</comment>
<feature type="compositionally biased region" description="Polar residues" evidence="1">
    <location>
        <begin position="36"/>
        <end position="47"/>
    </location>
</feature>
<keyword evidence="3" id="KW-1185">Reference proteome</keyword>
<sequence length="63" mass="6892">MGLIADNGDIKQPDGNFLRWRTHTPDPLLPVEPSRVQGQVSETSSRSVLPFVDEKSTGRSSAL</sequence>